<comment type="caution">
    <text evidence="1">The sequence shown here is derived from an EMBL/GenBank/DDBJ whole genome shotgun (WGS) entry which is preliminary data.</text>
</comment>
<evidence type="ECO:0000313" key="1">
    <source>
        <dbReference type="EMBL" id="HEM66719.1"/>
    </source>
</evidence>
<accession>A0A7J2U2C9</accession>
<dbReference type="InterPro" id="IPR011856">
    <property type="entry name" value="tRNA_endonuc-like_dom_sf"/>
</dbReference>
<dbReference type="Gene3D" id="3.40.1350.10">
    <property type="match status" value="1"/>
</dbReference>
<organism evidence="1">
    <name type="scientific">Ignisphaera aggregans</name>
    <dbReference type="NCBI Taxonomy" id="334771"/>
    <lineage>
        <taxon>Archaea</taxon>
        <taxon>Thermoproteota</taxon>
        <taxon>Thermoprotei</taxon>
        <taxon>Desulfurococcales</taxon>
        <taxon>Desulfurococcaceae</taxon>
        <taxon>Ignisphaera</taxon>
    </lineage>
</organism>
<dbReference type="AlphaFoldDB" id="A0A7J2U2C9"/>
<sequence>MSCKYKIKFRLLKDGKIVVESISSLPKELQGALKEGEHVDPVLALHLVFNNIARVEGEDGAEIDLAKLIEEMQNSLSSSALLVLQDLMKRGRKVAPGATKNDLVLLGERIVIHVLDEDADIGVEELYNMVDNAIKQGYRFVVAIVDMHGDVTYYEVTKTSFPKIERSGEFI</sequence>
<protein>
    <submittedName>
        <fullName evidence="1">Uncharacterized protein</fullName>
    </submittedName>
</protein>
<dbReference type="GO" id="GO:0003676">
    <property type="term" value="F:nucleic acid binding"/>
    <property type="evidence" value="ECO:0007669"/>
    <property type="project" value="InterPro"/>
</dbReference>
<dbReference type="SUPFAM" id="SSF53032">
    <property type="entry name" value="tRNA-intron endonuclease catalytic domain-like"/>
    <property type="match status" value="1"/>
</dbReference>
<proteinExistence type="predicted"/>
<dbReference type="InterPro" id="IPR036167">
    <property type="entry name" value="tRNA_intron_Endo_cat-like_sf"/>
</dbReference>
<name>A0A7J2U2C9_9CREN</name>
<reference evidence="1" key="1">
    <citation type="journal article" date="2020" name="mSystems">
        <title>Genome- and Community-Level Interaction Insights into Carbon Utilization and Element Cycling Functions of Hydrothermarchaeota in Hydrothermal Sediment.</title>
        <authorList>
            <person name="Zhou Z."/>
            <person name="Liu Y."/>
            <person name="Xu W."/>
            <person name="Pan J."/>
            <person name="Luo Z.H."/>
            <person name="Li M."/>
        </authorList>
    </citation>
    <scope>NUCLEOTIDE SEQUENCE [LARGE SCALE GENOMIC DNA]</scope>
    <source>
        <strain evidence="1">SpSt-125</strain>
    </source>
</reference>
<dbReference type="EMBL" id="DSEU01000027">
    <property type="protein sequence ID" value="HEM66719.1"/>
    <property type="molecule type" value="Genomic_DNA"/>
</dbReference>
<gene>
    <name evidence="1" type="ORF">ENO26_04005</name>
</gene>
<dbReference type="GO" id="GO:0006388">
    <property type="term" value="P:tRNA splicing, via endonucleolytic cleavage and ligation"/>
    <property type="evidence" value="ECO:0007669"/>
    <property type="project" value="InterPro"/>
</dbReference>